<name>A0A8C5JWP7_JACJA</name>
<reference evidence="2" key="1">
    <citation type="submission" date="2025-08" db="UniProtKB">
        <authorList>
            <consortium name="Ensembl"/>
        </authorList>
    </citation>
    <scope>IDENTIFICATION</scope>
</reference>
<organism evidence="2 3">
    <name type="scientific">Jaculus jaculus</name>
    <name type="common">Lesser Egyptian jerboa</name>
    <dbReference type="NCBI Taxonomy" id="51337"/>
    <lineage>
        <taxon>Eukaryota</taxon>
        <taxon>Metazoa</taxon>
        <taxon>Chordata</taxon>
        <taxon>Craniata</taxon>
        <taxon>Vertebrata</taxon>
        <taxon>Euteleostomi</taxon>
        <taxon>Mammalia</taxon>
        <taxon>Eutheria</taxon>
        <taxon>Euarchontoglires</taxon>
        <taxon>Glires</taxon>
        <taxon>Rodentia</taxon>
        <taxon>Myomorpha</taxon>
        <taxon>Dipodoidea</taxon>
        <taxon>Dipodidae</taxon>
        <taxon>Dipodinae</taxon>
        <taxon>Jaculus</taxon>
    </lineage>
</organism>
<dbReference type="GeneTree" id="ENSGT00530000063859"/>
<dbReference type="InterPro" id="IPR024835">
    <property type="entry name" value="SYCP2-like"/>
</dbReference>
<dbReference type="PANTHER" id="PTHR15607:SF12">
    <property type="entry name" value="SYNAPTONEMAL COMPLEX PROTEIN 2"/>
    <property type="match status" value="1"/>
</dbReference>
<dbReference type="Proteomes" id="UP000694385">
    <property type="component" value="Unassembled WGS sequence"/>
</dbReference>
<dbReference type="OMA" id="KIRCTKQ"/>
<gene>
    <name evidence="2" type="primary">Sycp2</name>
</gene>
<evidence type="ECO:0000313" key="2">
    <source>
        <dbReference type="Ensembl" id="ENSJJAP00000001740.1"/>
    </source>
</evidence>
<dbReference type="Pfam" id="PF18581">
    <property type="entry name" value="SYCP2_ARLD"/>
    <property type="match status" value="1"/>
</dbReference>
<reference evidence="2" key="2">
    <citation type="submission" date="2025-09" db="UniProtKB">
        <authorList>
            <consortium name="Ensembl"/>
        </authorList>
    </citation>
    <scope>IDENTIFICATION</scope>
</reference>
<dbReference type="GO" id="GO:0007143">
    <property type="term" value="P:female meiotic nuclear division"/>
    <property type="evidence" value="ECO:0007669"/>
    <property type="project" value="TreeGrafter"/>
</dbReference>
<dbReference type="GO" id="GO:0000779">
    <property type="term" value="C:condensed chromosome, centromeric region"/>
    <property type="evidence" value="ECO:0007669"/>
    <property type="project" value="TreeGrafter"/>
</dbReference>
<accession>A0A8C5JWP7</accession>
<dbReference type="GO" id="GO:0000800">
    <property type="term" value="C:lateral element"/>
    <property type="evidence" value="ECO:0007669"/>
    <property type="project" value="TreeGrafter"/>
</dbReference>
<proteinExistence type="predicted"/>
<dbReference type="AlphaFoldDB" id="A0A8C5JWP7"/>
<protein>
    <recommendedName>
        <fullName evidence="1">Synaptonemal complex protein 2 armadillo-repeat-like domain-containing protein</fullName>
    </recommendedName>
</protein>
<evidence type="ECO:0000259" key="1">
    <source>
        <dbReference type="Pfam" id="PF18581"/>
    </source>
</evidence>
<dbReference type="Ensembl" id="ENSJJAT00000002872.1">
    <property type="protein sequence ID" value="ENSJJAP00000001740.1"/>
    <property type="gene ID" value="ENSJJAG00000002434.1"/>
</dbReference>
<dbReference type="PANTHER" id="PTHR15607">
    <property type="entry name" value="SYNAPTONEMAL COMPLEX PROTEIN-RELATED"/>
    <property type="match status" value="1"/>
</dbReference>
<sequence>MPVRPDLQEFNKQEINTLTAILISIGRCGKNISILGQSGLLTMIKQGLVPKMVSWFEQSKEIILSRGQSKDEAVINMTEDLFDLLMIIYDISDEGKKQVVESFVPRICALIVDSRVNIFIKQEALKKMNAILDKMPQ</sequence>
<evidence type="ECO:0000313" key="3">
    <source>
        <dbReference type="Proteomes" id="UP000694385"/>
    </source>
</evidence>
<feature type="domain" description="Synaptonemal complex protein 2 armadillo-repeat-like" evidence="1">
    <location>
        <begin position="8"/>
        <end position="137"/>
    </location>
</feature>
<dbReference type="GO" id="GO:0007140">
    <property type="term" value="P:male meiotic nuclear division"/>
    <property type="evidence" value="ECO:0007669"/>
    <property type="project" value="TreeGrafter"/>
</dbReference>
<dbReference type="InterPro" id="IPR041322">
    <property type="entry name" value="SYCP2_ARLD"/>
</dbReference>
<keyword evidence="3" id="KW-1185">Reference proteome</keyword>